<sequence length="464" mass="53084">MDQKLPFTEEEWKACIRVLKVLARDPFCSPDNQTLKTLVSKIYKAAKKEIRNQNQQQIREHDRLLQEKTVVFQVNDASVPLTLQALPATPATDTVGERIQPERCYVCKKPYREVHFFYHLLCPACARLNHQKRLQRADLTGRIALITGGRIKIGYQLCLRLLRDGARVIVTTRFPQDAVKRFAAEEDFAVWADRLEVHGLDFRNLIQLEAFIADLKKRLPHLDILINNAAQTVRRPSEFYAHLQPLENLPRASLPESWQQVLRFAETGPAALEFRSAAALPQVLSPYFPAGELDQDGQQLDFRPQNSWTHTADQVGTLEMLEVQLVSNVAPFMLVSQLRSLLKKSPFERRFIVNVSAMEGQFARESKTEFHPHTNMAKAALNMLTRTSAQDYVRDQIYMTSVDTGWITEENPHPKKSRLREGGFVTPLDVLDGMARVYDPIVQGLQGAMPFSGCFLKDYQPYPW</sequence>
<dbReference type="RefSeq" id="WP_189002890.1">
    <property type="nucleotide sequence ID" value="NZ_BMOD01000007.1"/>
</dbReference>
<dbReference type="PANTHER" id="PTHR43544">
    <property type="entry name" value="SHORT-CHAIN DEHYDROGENASE/REDUCTASE"/>
    <property type="match status" value="1"/>
</dbReference>
<dbReference type="EMBL" id="BMOD01000007">
    <property type="protein sequence ID" value="GGJ36904.1"/>
    <property type="molecule type" value="Genomic_DNA"/>
</dbReference>
<dbReference type="Pfam" id="PF00106">
    <property type="entry name" value="adh_short"/>
    <property type="match status" value="1"/>
</dbReference>
<dbReference type="SUPFAM" id="SSF51735">
    <property type="entry name" value="NAD(P)-binding Rossmann-fold domains"/>
    <property type="match status" value="1"/>
</dbReference>
<dbReference type="InterPro" id="IPR051468">
    <property type="entry name" value="Fungal_SecMetab_SDRs"/>
</dbReference>
<evidence type="ECO:0000313" key="1">
    <source>
        <dbReference type="EMBL" id="GGJ36904.1"/>
    </source>
</evidence>
<dbReference type="PANTHER" id="PTHR43544:SF2">
    <property type="entry name" value="OXIDOREDUCTASE"/>
    <property type="match status" value="1"/>
</dbReference>
<keyword evidence="2" id="KW-1185">Reference proteome</keyword>
<organism evidence="1 2">
    <name type="scientific">Deinococcus roseus</name>
    <dbReference type="NCBI Taxonomy" id="392414"/>
    <lineage>
        <taxon>Bacteria</taxon>
        <taxon>Thermotogati</taxon>
        <taxon>Deinococcota</taxon>
        <taxon>Deinococci</taxon>
        <taxon>Deinococcales</taxon>
        <taxon>Deinococcaceae</taxon>
        <taxon>Deinococcus</taxon>
    </lineage>
</organism>
<reference evidence="2" key="1">
    <citation type="journal article" date="2019" name="Int. J. Syst. Evol. Microbiol.">
        <title>The Global Catalogue of Microorganisms (GCM) 10K type strain sequencing project: providing services to taxonomists for standard genome sequencing and annotation.</title>
        <authorList>
            <consortium name="The Broad Institute Genomics Platform"/>
            <consortium name="The Broad Institute Genome Sequencing Center for Infectious Disease"/>
            <person name="Wu L."/>
            <person name="Ma J."/>
        </authorList>
    </citation>
    <scope>NUCLEOTIDE SEQUENCE [LARGE SCALE GENOMIC DNA]</scope>
    <source>
        <strain evidence="2">JCM 14370</strain>
    </source>
</reference>
<dbReference type="PRINTS" id="PR00081">
    <property type="entry name" value="GDHRDH"/>
</dbReference>
<proteinExistence type="predicted"/>
<gene>
    <name evidence="1" type="ORF">GCM10008938_23670</name>
</gene>
<name>A0ABQ2D1C3_9DEIO</name>
<dbReference type="Proteomes" id="UP000632222">
    <property type="component" value="Unassembled WGS sequence"/>
</dbReference>
<protein>
    <submittedName>
        <fullName evidence="1">Oxidoreductase</fullName>
    </submittedName>
</protein>
<accession>A0ABQ2D1C3</accession>
<dbReference type="Gene3D" id="3.40.50.720">
    <property type="entry name" value="NAD(P)-binding Rossmann-like Domain"/>
    <property type="match status" value="1"/>
</dbReference>
<dbReference type="CDD" id="cd05233">
    <property type="entry name" value="SDR_c"/>
    <property type="match status" value="1"/>
</dbReference>
<dbReference type="InterPro" id="IPR036291">
    <property type="entry name" value="NAD(P)-bd_dom_sf"/>
</dbReference>
<dbReference type="InterPro" id="IPR002347">
    <property type="entry name" value="SDR_fam"/>
</dbReference>
<evidence type="ECO:0000313" key="2">
    <source>
        <dbReference type="Proteomes" id="UP000632222"/>
    </source>
</evidence>
<comment type="caution">
    <text evidence="1">The sequence shown here is derived from an EMBL/GenBank/DDBJ whole genome shotgun (WGS) entry which is preliminary data.</text>
</comment>